<dbReference type="RefSeq" id="XP_022304313.1">
    <property type="nucleotide sequence ID" value="XM_022448605.1"/>
</dbReference>
<dbReference type="Gene3D" id="1.10.30.10">
    <property type="entry name" value="High mobility group box domain"/>
    <property type="match status" value="1"/>
</dbReference>
<dbReference type="PROSITE" id="PS50118">
    <property type="entry name" value="HMG_BOX_2"/>
    <property type="match status" value="1"/>
</dbReference>
<keyword evidence="2 4" id="KW-0238">DNA-binding</keyword>
<evidence type="ECO:0000256" key="6">
    <source>
        <dbReference type="SAM" id="MobiDB-lite"/>
    </source>
</evidence>
<dbReference type="CDD" id="cd22016">
    <property type="entry name" value="HMG-box_NHP10-like"/>
    <property type="match status" value="1"/>
</dbReference>
<dbReference type="OrthoDB" id="10070927at2759"/>
<reference evidence="9 10" key="1">
    <citation type="submission" date="2025-04" db="UniProtKB">
        <authorList>
            <consortium name="RefSeq"/>
        </authorList>
    </citation>
    <scope>IDENTIFICATION</scope>
    <source>
        <tissue evidence="9 10">Whole sample</tissue>
    </source>
</reference>
<protein>
    <submittedName>
        <fullName evidence="9">High mobility group protein B1-like isoform X1</fullName>
    </submittedName>
    <submittedName>
        <fullName evidence="10">High mobility group protein B1-like isoform X2</fullName>
    </submittedName>
</protein>
<dbReference type="InterPro" id="IPR056513">
    <property type="entry name" value="INO80F"/>
</dbReference>
<dbReference type="RefSeq" id="XP_022304312.1">
    <property type="nucleotide sequence ID" value="XM_022448604.1"/>
</dbReference>
<dbReference type="GO" id="GO:0010468">
    <property type="term" value="P:regulation of gene expression"/>
    <property type="evidence" value="ECO:0007669"/>
    <property type="project" value="TreeGrafter"/>
</dbReference>
<dbReference type="SMART" id="SM00398">
    <property type="entry name" value="HMG"/>
    <property type="match status" value="1"/>
</dbReference>
<dbReference type="SUPFAM" id="SSF47095">
    <property type="entry name" value="HMG-box"/>
    <property type="match status" value="1"/>
</dbReference>
<evidence type="ECO:0000313" key="8">
    <source>
        <dbReference type="Proteomes" id="UP000694844"/>
    </source>
</evidence>
<name>A0A8B8BLW4_CRAVI</name>
<dbReference type="Proteomes" id="UP000694844">
    <property type="component" value="Chromosome 9"/>
</dbReference>
<evidence type="ECO:0000313" key="9">
    <source>
        <dbReference type="RefSeq" id="XP_022304312.1"/>
    </source>
</evidence>
<evidence type="ECO:0000313" key="10">
    <source>
        <dbReference type="RefSeq" id="XP_022304313.1"/>
    </source>
</evidence>
<gene>
    <name evidence="9 10" type="primary">LOC111111557</name>
</gene>
<evidence type="ECO:0000259" key="7">
    <source>
        <dbReference type="PROSITE" id="PS50118"/>
    </source>
</evidence>
<comment type="subcellular location">
    <subcellularLocation>
        <location evidence="1">Nucleus</location>
    </subcellularLocation>
</comment>
<sequence>MTETLEAQLETLSNENAFLQKYFSLRKKCEQLQQANEKIVNRIQHVKKLIKVYKRERRFLANRLDEHGDEYKDAQIPVMWEEDQKYNPLRPMKNSNGKSHGVKHSSDIISAVSPRVLADMGQISTSKSRKKIEKAKDFVGPKKPANAFLLFCQHRRTAVAEDYLKEKHEEISNHELTRRIALEWNILKPDQKKVYFDMYEREKEQYEREMKIYHEQEQSRTLTAEGGKGGESSEEVDTAAMGMEAQSAVDALMMDN</sequence>
<dbReference type="InterPro" id="IPR009071">
    <property type="entry name" value="HMG_box_dom"/>
</dbReference>
<feature type="region of interest" description="Disordered" evidence="6">
    <location>
        <begin position="216"/>
        <end position="256"/>
    </location>
</feature>
<keyword evidence="8" id="KW-1185">Reference proteome</keyword>
<evidence type="ECO:0000256" key="3">
    <source>
        <dbReference type="ARBA" id="ARBA00023242"/>
    </source>
</evidence>
<dbReference type="KEGG" id="cvn:111111557"/>
<dbReference type="Pfam" id="PF00505">
    <property type="entry name" value="HMG_box"/>
    <property type="match status" value="1"/>
</dbReference>
<dbReference type="PANTHER" id="PTHR46040">
    <property type="entry name" value="HIGH MOBILITY GROUP PROTEIN 2"/>
    <property type="match status" value="1"/>
</dbReference>
<feature type="coiled-coil region" evidence="5">
    <location>
        <begin position="2"/>
        <end position="70"/>
    </location>
</feature>
<keyword evidence="5" id="KW-0175">Coiled coil</keyword>
<feature type="DNA-binding region" description="HMG box" evidence="4">
    <location>
        <begin position="141"/>
        <end position="214"/>
    </location>
</feature>
<dbReference type="GO" id="GO:0005634">
    <property type="term" value="C:nucleus"/>
    <property type="evidence" value="ECO:0007669"/>
    <property type="project" value="UniProtKB-SubCell"/>
</dbReference>
<evidence type="ECO:0000256" key="4">
    <source>
        <dbReference type="PROSITE-ProRule" id="PRU00267"/>
    </source>
</evidence>
<dbReference type="GeneID" id="111111557"/>
<dbReference type="Pfam" id="PF24245">
    <property type="entry name" value="INO80F"/>
    <property type="match status" value="1"/>
</dbReference>
<organism evidence="8 10">
    <name type="scientific">Crassostrea virginica</name>
    <name type="common">Eastern oyster</name>
    <dbReference type="NCBI Taxonomy" id="6565"/>
    <lineage>
        <taxon>Eukaryota</taxon>
        <taxon>Metazoa</taxon>
        <taxon>Spiralia</taxon>
        <taxon>Lophotrochozoa</taxon>
        <taxon>Mollusca</taxon>
        <taxon>Bivalvia</taxon>
        <taxon>Autobranchia</taxon>
        <taxon>Pteriomorphia</taxon>
        <taxon>Ostreida</taxon>
        <taxon>Ostreoidea</taxon>
        <taxon>Ostreidae</taxon>
        <taxon>Crassostrea</taxon>
    </lineage>
</organism>
<evidence type="ECO:0000256" key="1">
    <source>
        <dbReference type="ARBA" id="ARBA00004123"/>
    </source>
</evidence>
<evidence type="ECO:0000256" key="5">
    <source>
        <dbReference type="SAM" id="Coils"/>
    </source>
</evidence>
<evidence type="ECO:0000256" key="2">
    <source>
        <dbReference type="ARBA" id="ARBA00023125"/>
    </source>
</evidence>
<dbReference type="AlphaFoldDB" id="A0A8B8BLW4"/>
<proteinExistence type="predicted"/>
<feature type="domain" description="HMG box" evidence="7">
    <location>
        <begin position="141"/>
        <end position="214"/>
    </location>
</feature>
<dbReference type="InterPro" id="IPR051965">
    <property type="entry name" value="ChromReg_NeuronalGeneExpr"/>
</dbReference>
<dbReference type="GO" id="GO:0003677">
    <property type="term" value="F:DNA binding"/>
    <property type="evidence" value="ECO:0007669"/>
    <property type="project" value="UniProtKB-UniRule"/>
</dbReference>
<accession>A0A8B8BLW4</accession>
<dbReference type="InterPro" id="IPR036910">
    <property type="entry name" value="HMG_box_dom_sf"/>
</dbReference>
<keyword evidence="3 4" id="KW-0539">Nucleus</keyword>
<dbReference type="PANTHER" id="PTHR46040:SF3">
    <property type="entry name" value="HIGH MOBILITY GROUP PROTEIN 2"/>
    <property type="match status" value="1"/>
</dbReference>